<evidence type="ECO:0000313" key="6">
    <source>
        <dbReference type="EMBL" id="KAK5781481.1"/>
    </source>
</evidence>
<dbReference type="InterPro" id="IPR023210">
    <property type="entry name" value="NADP_OxRdtase_dom"/>
</dbReference>
<feature type="domain" description="NADP-dependent oxidoreductase" evidence="5">
    <location>
        <begin position="20"/>
        <end position="266"/>
    </location>
</feature>
<dbReference type="InterPro" id="IPR036812">
    <property type="entry name" value="NAD(P)_OxRdtase_dom_sf"/>
</dbReference>
<evidence type="ECO:0000256" key="2">
    <source>
        <dbReference type="PIRSR" id="PIRSR000097-1"/>
    </source>
</evidence>
<dbReference type="PANTHER" id="PTHR43827:SF13">
    <property type="entry name" value="ALDO_KETO REDUCTASE FAMILY PROTEIN"/>
    <property type="match status" value="1"/>
</dbReference>
<evidence type="ECO:0000313" key="7">
    <source>
        <dbReference type="Proteomes" id="UP001306508"/>
    </source>
</evidence>
<dbReference type="AlphaFoldDB" id="A0AAN8A979"/>
<protein>
    <recommendedName>
        <fullName evidence="5">NADP-dependent oxidoreductase domain-containing protein</fullName>
    </recommendedName>
</protein>
<dbReference type="PRINTS" id="PR00069">
    <property type="entry name" value="ALDKETRDTASE"/>
</dbReference>
<evidence type="ECO:0000256" key="3">
    <source>
        <dbReference type="PIRSR" id="PIRSR000097-2"/>
    </source>
</evidence>
<dbReference type="EMBL" id="JAWIZZ010000035">
    <property type="protein sequence ID" value="KAK5781481.1"/>
    <property type="molecule type" value="Genomic_DNA"/>
</dbReference>
<dbReference type="Proteomes" id="UP001306508">
    <property type="component" value="Unassembled WGS sequence"/>
</dbReference>
<keyword evidence="1" id="KW-0560">Oxidoreductase</keyword>
<feature type="site" description="Lowers pKa of active site Tyr" evidence="4">
    <location>
        <position position="81"/>
    </location>
</feature>
<feature type="binding site" evidence="3">
    <location>
        <position position="115"/>
    </location>
    <ligand>
        <name>substrate</name>
    </ligand>
</feature>
<dbReference type="PANTHER" id="PTHR43827">
    <property type="entry name" value="2,5-DIKETO-D-GLUCONIC ACID REDUCTASE"/>
    <property type="match status" value="1"/>
</dbReference>
<keyword evidence="7" id="KW-1185">Reference proteome</keyword>
<accession>A0AAN8A979</accession>
<evidence type="ECO:0000256" key="4">
    <source>
        <dbReference type="PIRSR" id="PIRSR000097-3"/>
    </source>
</evidence>
<dbReference type="Pfam" id="PF00248">
    <property type="entry name" value="Aldo_ket_red"/>
    <property type="match status" value="1"/>
</dbReference>
<feature type="active site" description="Proton donor" evidence="2">
    <location>
        <position position="51"/>
    </location>
</feature>
<proteinExistence type="predicted"/>
<reference evidence="7" key="1">
    <citation type="submission" date="2023-07" db="EMBL/GenBank/DDBJ databases">
        <title>A draft genome of Kazachstania heterogenica Y-27499.</title>
        <authorList>
            <person name="Donic C."/>
            <person name="Kralova J.S."/>
            <person name="Fidel L."/>
            <person name="Ben-Dor S."/>
            <person name="Jung S."/>
        </authorList>
    </citation>
    <scope>NUCLEOTIDE SEQUENCE [LARGE SCALE GENOMIC DNA]</scope>
    <source>
        <strain evidence="7">Y27499</strain>
    </source>
</reference>
<dbReference type="CDD" id="cd19071">
    <property type="entry name" value="AKR_AKR1-5-like"/>
    <property type="match status" value="1"/>
</dbReference>
<sequence length="282" mass="32431">MSIPREYKLLSNNTIPTIALGTYDLPRSHTTSIVEKALDEGYRHFDTAVLYQNEYEVAKGISNWLKKHPTVKRDEIFYTTKLWNTQFGYDNAKKAIKECVKCVGDLGYIDLLLMHSPLGGKKLRIETWKALQEAVDEGLVKNIGVSNFGEKHLKDLFEWEGLKYKPVVNQIEISPWCMRQELADYCKSEGLVVEAYAPLTHGYKLQEEGLVKIADELKKSPTQVLIRWSLQHGYVPLPKTKTPARLRENLKVYDFEIPGEKMKLLDHPEAYEPTDWECTNAP</sequence>
<evidence type="ECO:0000256" key="1">
    <source>
        <dbReference type="ARBA" id="ARBA00023002"/>
    </source>
</evidence>
<comment type="caution">
    <text evidence="6">The sequence shown here is derived from an EMBL/GenBank/DDBJ whole genome shotgun (WGS) entry which is preliminary data.</text>
</comment>
<dbReference type="GO" id="GO:0016616">
    <property type="term" value="F:oxidoreductase activity, acting on the CH-OH group of donors, NAD or NADP as acceptor"/>
    <property type="evidence" value="ECO:0007669"/>
    <property type="project" value="UniProtKB-ARBA"/>
</dbReference>
<dbReference type="InterPro" id="IPR018170">
    <property type="entry name" value="Aldo/ket_reductase_CS"/>
</dbReference>
<gene>
    <name evidence="6" type="ORF">RI543_001029</name>
</gene>
<dbReference type="PROSITE" id="PS00063">
    <property type="entry name" value="ALDOKETO_REDUCTASE_3"/>
    <property type="match status" value="1"/>
</dbReference>
<dbReference type="InterPro" id="IPR020471">
    <property type="entry name" value="AKR"/>
</dbReference>
<dbReference type="SUPFAM" id="SSF51430">
    <property type="entry name" value="NAD(P)-linked oxidoreductase"/>
    <property type="match status" value="1"/>
</dbReference>
<dbReference type="FunFam" id="3.20.20.100:FF:000002">
    <property type="entry name" value="2,5-diketo-D-gluconic acid reductase A"/>
    <property type="match status" value="1"/>
</dbReference>
<organism evidence="6 7">
    <name type="scientific">Arxiozyma heterogenica</name>
    <dbReference type="NCBI Taxonomy" id="278026"/>
    <lineage>
        <taxon>Eukaryota</taxon>
        <taxon>Fungi</taxon>
        <taxon>Dikarya</taxon>
        <taxon>Ascomycota</taxon>
        <taxon>Saccharomycotina</taxon>
        <taxon>Saccharomycetes</taxon>
        <taxon>Saccharomycetales</taxon>
        <taxon>Saccharomycetaceae</taxon>
        <taxon>Arxiozyma</taxon>
    </lineage>
</organism>
<dbReference type="Gene3D" id="3.20.20.100">
    <property type="entry name" value="NADP-dependent oxidoreductase domain"/>
    <property type="match status" value="1"/>
</dbReference>
<evidence type="ECO:0000259" key="5">
    <source>
        <dbReference type="Pfam" id="PF00248"/>
    </source>
</evidence>
<name>A0AAN8A979_9SACH</name>
<dbReference type="PIRSF" id="PIRSF000097">
    <property type="entry name" value="AKR"/>
    <property type="match status" value="1"/>
</dbReference>
<dbReference type="PROSITE" id="PS00062">
    <property type="entry name" value="ALDOKETO_REDUCTASE_2"/>
    <property type="match status" value="1"/>
</dbReference>